<protein>
    <submittedName>
        <fullName evidence="2">CoA transferase</fullName>
    </submittedName>
</protein>
<evidence type="ECO:0000313" key="3">
    <source>
        <dbReference type="Proteomes" id="UP001059773"/>
    </source>
</evidence>
<dbReference type="InterPro" id="IPR044855">
    <property type="entry name" value="CoA-Trfase_III_dom3_sf"/>
</dbReference>
<sequence length="399" mass="44636">MNNSPLKGIRVLDISTMLAAPWAATHLADFGAEVIKVEHPIYGDHARRYGKQKGNVPLLWKSLSRNKKSITLNLSNEMGQKIIKDQIKHFDVIIENFRPGTLERWGIDYDTLFEINPKIIMLRTSGFGQDGPYANRRGFGTVAEGMSGFTSVNGDETGPPTLPGMPLADGVSGVFGALSIMIALYERSQNESFQGQCIDISLYEPLMRFLEPQLIAYDQLGEVAERMGNGSLQTAPRNAYETKDKKWIALSASAQSIAENLFNAIGRPDLIKDARFATNKDRLKNVDELDQIIGEWIRERNMDDAVNTLNESGAVVGPMYDVKQIYEDPHYIERESFVNIVDEDLGNMKLPNVFAKFSRTPGEVKTTGPQKGEHNEEIFQNLFGFSAEELAELKKKEII</sequence>
<dbReference type="Gene3D" id="3.30.1540.10">
    <property type="entry name" value="formyl-coa transferase, domain 3"/>
    <property type="match status" value="1"/>
</dbReference>
<gene>
    <name evidence="2" type="ORF">NP439_23590</name>
</gene>
<dbReference type="EMBL" id="CP101914">
    <property type="protein sequence ID" value="UUI02975.1"/>
    <property type="molecule type" value="Genomic_DNA"/>
</dbReference>
<dbReference type="Pfam" id="PF02515">
    <property type="entry name" value="CoA_transf_3"/>
    <property type="match status" value="1"/>
</dbReference>
<dbReference type="GO" id="GO:0016740">
    <property type="term" value="F:transferase activity"/>
    <property type="evidence" value="ECO:0007669"/>
    <property type="project" value="UniProtKB-KW"/>
</dbReference>
<keyword evidence="3" id="KW-1185">Reference proteome</keyword>
<keyword evidence="1 2" id="KW-0808">Transferase</keyword>
<dbReference type="InterPro" id="IPR023606">
    <property type="entry name" value="CoA-Trfase_III_dom_1_sf"/>
</dbReference>
<dbReference type="Gene3D" id="3.40.50.10540">
    <property type="entry name" value="Crotonobetainyl-coa:carnitine coa-transferase, domain 1"/>
    <property type="match status" value="1"/>
</dbReference>
<dbReference type="Proteomes" id="UP001059773">
    <property type="component" value="Chromosome"/>
</dbReference>
<dbReference type="PANTHER" id="PTHR48207">
    <property type="entry name" value="SUCCINATE--HYDROXYMETHYLGLUTARATE COA-TRANSFERASE"/>
    <property type="match status" value="1"/>
</dbReference>
<dbReference type="PANTHER" id="PTHR48207:SF3">
    <property type="entry name" value="SUCCINATE--HYDROXYMETHYLGLUTARATE COA-TRANSFERASE"/>
    <property type="match status" value="1"/>
</dbReference>
<evidence type="ECO:0000256" key="1">
    <source>
        <dbReference type="ARBA" id="ARBA00022679"/>
    </source>
</evidence>
<accession>A0ABY5JRN0</accession>
<name>A0ABY5JRN0_9BACI</name>
<reference evidence="2" key="1">
    <citation type="submission" date="2022-07" db="EMBL/GenBank/DDBJ databases">
        <title>FELIX.</title>
        <authorList>
            <person name="Wan K.H."/>
            <person name="Park S."/>
            <person name="Lawrence Q."/>
            <person name="Eichenberger J.P."/>
            <person name="Booth B.W."/>
            <person name="Piaggio A.J."/>
            <person name="Chandler J.C."/>
            <person name="Franklin A.B."/>
            <person name="Celniker S.E."/>
        </authorList>
    </citation>
    <scope>NUCLEOTIDE SEQUENCE</scope>
    <source>
        <strain evidence="2">QA-1986 374</strain>
    </source>
</reference>
<dbReference type="InterPro" id="IPR003673">
    <property type="entry name" value="CoA-Trfase_fam_III"/>
</dbReference>
<evidence type="ECO:0000313" key="2">
    <source>
        <dbReference type="EMBL" id="UUI02975.1"/>
    </source>
</evidence>
<proteinExistence type="predicted"/>
<dbReference type="RefSeq" id="WP_256708161.1">
    <property type="nucleotide sequence ID" value="NZ_CP101914.1"/>
</dbReference>
<dbReference type="SUPFAM" id="SSF89796">
    <property type="entry name" value="CoA-transferase family III (CaiB/BaiF)"/>
    <property type="match status" value="1"/>
</dbReference>
<organism evidence="2 3">
    <name type="scientific">Oceanobacillus jeddahense</name>
    <dbReference type="NCBI Taxonomy" id="1462527"/>
    <lineage>
        <taxon>Bacteria</taxon>
        <taxon>Bacillati</taxon>
        <taxon>Bacillota</taxon>
        <taxon>Bacilli</taxon>
        <taxon>Bacillales</taxon>
        <taxon>Bacillaceae</taxon>
        <taxon>Oceanobacillus</taxon>
    </lineage>
</organism>
<dbReference type="InterPro" id="IPR050483">
    <property type="entry name" value="CoA-transferase_III_domain"/>
</dbReference>